<proteinExistence type="predicted"/>
<sequence>MPLVPGLKREEVSAGQFGANVDTRRSQTSACTNAYAHPHSPFPPLRSFPHPFSLSVGASLQANESLSSIDRLAMPAPQSTSGGGGAMSGDYAGEVHLLNSENAQLRARIVQLEAERTQNRIIVSRLQAENERLGKDLATTSAELATCTAERDMIHSTMALMTNRLVELGGGMKIRLFEVEQFFCRPRLTHISFIEAQGFRKSRECKNWASTSRFRPCVLEEGEKMGVRSTPGPTRCLFPRYPTDVAHIPHLPPRFPRMQAFGQLVDQAITPWKMKLRLTDERVAKLQRENDMLRAKKIQLLDKALNLKTKLKTQTAEILQETLPFTTIAARGGAGSLSRYKQLPSIG</sequence>
<keyword evidence="3" id="KW-1185">Reference proteome</keyword>
<keyword evidence="1" id="KW-0175">Coiled coil</keyword>
<evidence type="ECO:0000256" key="1">
    <source>
        <dbReference type="SAM" id="Coils"/>
    </source>
</evidence>
<protein>
    <submittedName>
        <fullName evidence="2">Uncharacterized protein</fullName>
    </submittedName>
</protein>
<reference evidence="3" key="1">
    <citation type="journal article" date="2018" name="Nat. Microbiol.">
        <title>Leveraging single-cell genomics to expand the fungal tree of life.</title>
        <authorList>
            <person name="Ahrendt S.R."/>
            <person name="Quandt C.A."/>
            <person name="Ciobanu D."/>
            <person name="Clum A."/>
            <person name="Salamov A."/>
            <person name="Andreopoulos B."/>
            <person name="Cheng J.F."/>
            <person name="Woyke T."/>
            <person name="Pelin A."/>
            <person name="Henrissat B."/>
            <person name="Reynolds N.K."/>
            <person name="Benny G.L."/>
            <person name="Smith M.E."/>
            <person name="James T.Y."/>
            <person name="Grigoriev I.V."/>
        </authorList>
    </citation>
    <scope>NUCLEOTIDE SEQUENCE [LARGE SCALE GENOMIC DNA]</scope>
</reference>
<accession>A0A4P9W4P4</accession>
<dbReference type="EMBL" id="KZ997838">
    <property type="protein sequence ID" value="RKO86882.1"/>
    <property type="molecule type" value="Genomic_DNA"/>
</dbReference>
<dbReference type="AlphaFoldDB" id="A0A4P9W4P4"/>
<evidence type="ECO:0000313" key="3">
    <source>
        <dbReference type="Proteomes" id="UP000269721"/>
    </source>
</evidence>
<gene>
    <name evidence="2" type="ORF">BDK51DRAFT_38262</name>
</gene>
<evidence type="ECO:0000313" key="2">
    <source>
        <dbReference type="EMBL" id="RKO86882.1"/>
    </source>
</evidence>
<feature type="coiled-coil region" evidence="1">
    <location>
        <begin position="276"/>
        <end position="303"/>
    </location>
</feature>
<dbReference type="OrthoDB" id="10681496at2759"/>
<organism evidence="2 3">
    <name type="scientific">Blyttiomyces helicus</name>
    <dbReference type="NCBI Taxonomy" id="388810"/>
    <lineage>
        <taxon>Eukaryota</taxon>
        <taxon>Fungi</taxon>
        <taxon>Fungi incertae sedis</taxon>
        <taxon>Chytridiomycota</taxon>
        <taxon>Chytridiomycota incertae sedis</taxon>
        <taxon>Chytridiomycetes</taxon>
        <taxon>Chytridiomycetes incertae sedis</taxon>
        <taxon>Blyttiomyces</taxon>
    </lineage>
</organism>
<feature type="coiled-coil region" evidence="1">
    <location>
        <begin position="95"/>
        <end position="143"/>
    </location>
</feature>
<dbReference type="Proteomes" id="UP000269721">
    <property type="component" value="Unassembled WGS sequence"/>
</dbReference>
<name>A0A4P9W4P4_9FUNG</name>